<keyword evidence="2" id="KW-1185">Reference proteome</keyword>
<comment type="caution">
    <text evidence="1">The sequence shown here is derived from an EMBL/GenBank/DDBJ whole genome shotgun (WGS) entry which is preliminary data.</text>
</comment>
<name>A0A0F3GYS9_9BACT</name>
<gene>
    <name evidence="1" type="ORF">MBAV_001972</name>
</gene>
<dbReference type="EMBL" id="LACI01000847">
    <property type="protein sequence ID" value="KJU85833.1"/>
    <property type="molecule type" value="Genomic_DNA"/>
</dbReference>
<evidence type="ECO:0000313" key="2">
    <source>
        <dbReference type="Proteomes" id="UP000033423"/>
    </source>
</evidence>
<evidence type="ECO:0000313" key="1">
    <source>
        <dbReference type="EMBL" id="KJU85833.1"/>
    </source>
</evidence>
<dbReference type="AlphaFoldDB" id="A0A0F3GYS9"/>
<accession>A0A0F3GYS9</accession>
<protein>
    <submittedName>
        <fullName evidence="1">Uncharacterized protein</fullName>
    </submittedName>
</protein>
<reference evidence="1 2" key="1">
    <citation type="submission" date="2015-02" db="EMBL/GenBank/DDBJ databases">
        <title>Single-cell genomics of uncultivated deep-branching MTB reveals a conserved set of magnetosome genes.</title>
        <authorList>
            <person name="Kolinko S."/>
            <person name="Richter M."/>
            <person name="Glockner F.O."/>
            <person name="Brachmann A."/>
            <person name="Schuler D."/>
        </authorList>
    </citation>
    <scope>NUCLEOTIDE SEQUENCE [LARGE SCALE GENOMIC DNA]</scope>
    <source>
        <strain evidence="1">TM-1</strain>
    </source>
</reference>
<organism evidence="1 2">
    <name type="scientific">Candidatus Magnetobacterium bavaricum</name>
    <dbReference type="NCBI Taxonomy" id="29290"/>
    <lineage>
        <taxon>Bacteria</taxon>
        <taxon>Pseudomonadati</taxon>
        <taxon>Nitrospirota</taxon>
        <taxon>Thermodesulfovibrionia</taxon>
        <taxon>Thermodesulfovibrionales</taxon>
        <taxon>Candidatus Magnetobacteriaceae</taxon>
        <taxon>Candidatus Magnetobacterium</taxon>
    </lineage>
</organism>
<proteinExistence type="predicted"/>
<sequence>MKVWVLDKRKAHPKVSASTRYLVTQSIDQLINDYLKPRYIKPPSENSEYSYVTDIFSK</sequence>
<dbReference type="Proteomes" id="UP000033423">
    <property type="component" value="Unassembled WGS sequence"/>
</dbReference>